<evidence type="ECO:0000313" key="2">
    <source>
        <dbReference type="Proteomes" id="UP001153954"/>
    </source>
</evidence>
<comment type="caution">
    <text evidence="1">The sequence shown here is derived from an EMBL/GenBank/DDBJ whole genome shotgun (WGS) entry which is preliminary data.</text>
</comment>
<dbReference type="AlphaFoldDB" id="A0AAU9UQV7"/>
<organism evidence="1 2">
    <name type="scientific">Euphydryas editha</name>
    <name type="common">Edith's checkerspot</name>
    <dbReference type="NCBI Taxonomy" id="104508"/>
    <lineage>
        <taxon>Eukaryota</taxon>
        <taxon>Metazoa</taxon>
        <taxon>Ecdysozoa</taxon>
        <taxon>Arthropoda</taxon>
        <taxon>Hexapoda</taxon>
        <taxon>Insecta</taxon>
        <taxon>Pterygota</taxon>
        <taxon>Neoptera</taxon>
        <taxon>Endopterygota</taxon>
        <taxon>Lepidoptera</taxon>
        <taxon>Glossata</taxon>
        <taxon>Ditrysia</taxon>
        <taxon>Papilionoidea</taxon>
        <taxon>Nymphalidae</taxon>
        <taxon>Nymphalinae</taxon>
        <taxon>Euphydryas</taxon>
    </lineage>
</organism>
<sequence length="134" mass="15637">MCKHVRQNKLEQVCQLQNLADQLQEVRPQKRKVRFLHDNARSHVATKTRQKLLELGWDVLPHAAHSPDLSPTDFHLFRALSNVLQDKKFNTQDEINTFLNDYFNSLPPSFYADGINSLPDRWQKVIDCDGDYCT</sequence>
<protein>
    <recommendedName>
        <fullName evidence="3">Transposase</fullName>
    </recommendedName>
</protein>
<evidence type="ECO:0000313" key="1">
    <source>
        <dbReference type="EMBL" id="CAH2101800.1"/>
    </source>
</evidence>
<proteinExistence type="predicted"/>
<evidence type="ECO:0008006" key="3">
    <source>
        <dbReference type="Google" id="ProtNLM"/>
    </source>
</evidence>
<reference evidence="1" key="1">
    <citation type="submission" date="2022-03" db="EMBL/GenBank/DDBJ databases">
        <authorList>
            <person name="Tunstrom K."/>
        </authorList>
    </citation>
    <scope>NUCLEOTIDE SEQUENCE</scope>
</reference>
<dbReference type="EMBL" id="CAKOGL010000024">
    <property type="protein sequence ID" value="CAH2101800.1"/>
    <property type="molecule type" value="Genomic_DNA"/>
</dbReference>
<dbReference type="InterPro" id="IPR036397">
    <property type="entry name" value="RNaseH_sf"/>
</dbReference>
<dbReference type="PANTHER" id="PTHR46060:SF1">
    <property type="entry name" value="MARINER MOS1 TRANSPOSASE-LIKE PROTEIN"/>
    <property type="match status" value="1"/>
</dbReference>
<dbReference type="Gene3D" id="3.30.420.10">
    <property type="entry name" value="Ribonuclease H-like superfamily/Ribonuclease H"/>
    <property type="match status" value="1"/>
</dbReference>
<dbReference type="InterPro" id="IPR052709">
    <property type="entry name" value="Transposase-MT_Hybrid"/>
</dbReference>
<accession>A0AAU9UQV7</accession>
<dbReference type="Proteomes" id="UP001153954">
    <property type="component" value="Unassembled WGS sequence"/>
</dbReference>
<gene>
    <name evidence="1" type="ORF">EEDITHA_LOCUS16518</name>
</gene>
<name>A0AAU9UQV7_EUPED</name>
<dbReference type="GO" id="GO:0003676">
    <property type="term" value="F:nucleic acid binding"/>
    <property type="evidence" value="ECO:0007669"/>
    <property type="project" value="InterPro"/>
</dbReference>
<dbReference type="PANTHER" id="PTHR46060">
    <property type="entry name" value="MARINER MOS1 TRANSPOSASE-LIKE PROTEIN"/>
    <property type="match status" value="1"/>
</dbReference>
<keyword evidence="2" id="KW-1185">Reference proteome</keyword>